<evidence type="ECO:0000313" key="3">
    <source>
        <dbReference type="Proteomes" id="UP000541610"/>
    </source>
</evidence>
<evidence type="ECO:0000256" key="1">
    <source>
        <dbReference type="SAM" id="SignalP"/>
    </source>
</evidence>
<organism evidence="2 3">
    <name type="scientific">Perkinsus olseni</name>
    <name type="common">Perkinsus atlanticus</name>
    <dbReference type="NCBI Taxonomy" id="32597"/>
    <lineage>
        <taxon>Eukaryota</taxon>
        <taxon>Sar</taxon>
        <taxon>Alveolata</taxon>
        <taxon>Perkinsozoa</taxon>
        <taxon>Perkinsea</taxon>
        <taxon>Perkinsida</taxon>
        <taxon>Perkinsidae</taxon>
        <taxon>Perkinsus</taxon>
    </lineage>
</organism>
<evidence type="ECO:0000313" key="2">
    <source>
        <dbReference type="EMBL" id="KAF4687338.1"/>
    </source>
</evidence>
<reference evidence="2 3" key="1">
    <citation type="submission" date="2020-04" db="EMBL/GenBank/DDBJ databases">
        <title>Perkinsus olseni comparative genomics.</title>
        <authorList>
            <person name="Bogema D.R."/>
        </authorList>
    </citation>
    <scope>NUCLEOTIDE SEQUENCE [LARGE SCALE GENOMIC DNA]</scope>
    <source>
        <strain evidence="2">00978-12</strain>
    </source>
</reference>
<dbReference type="Proteomes" id="UP000541610">
    <property type="component" value="Unassembled WGS sequence"/>
</dbReference>
<proteinExistence type="predicted"/>
<dbReference type="EMBL" id="JABANP010000189">
    <property type="protein sequence ID" value="KAF4687338.1"/>
    <property type="molecule type" value="Genomic_DNA"/>
</dbReference>
<protein>
    <submittedName>
        <fullName evidence="2">Uncharacterized protein</fullName>
    </submittedName>
</protein>
<accession>A0A7J6NU54</accession>
<feature type="signal peptide" evidence="1">
    <location>
        <begin position="1"/>
        <end position="20"/>
    </location>
</feature>
<name>A0A7J6NU54_PEROL</name>
<sequence>MATTLKLLLPVLLATLGALGVKYEGHFDGYSVTFDRDVLRDIVTTRIRCDTPDYTFQAILAIQNESFHYYFVTNGAKEMALAREELEKHCGLILHESAFHDMFFFNDFMVTNLDDATDVVVKLSGHLNLFGLQEESGLGNFPI</sequence>
<dbReference type="AlphaFoldDB" id="A0A7J6NU54"/>
<feature type="chain" id="PRO_5029459830" evidence="1">
    <location>
        <begin position="21"/>
        <end position="143"/>
    </location>
</feature>
<gene>
    <name evidence="2" type="ORF">FOZ60_004027</name>
</gene>
<comment type="caution">
    <text evidence="2">The sequence shown here is derived from an EMBL/GenBank/DDBJ whole genome shotgun (WGS) entry which is preliminary data.</text>
</comment>
<keyword evidence="1" id="KW-0732">Signal</keyword>